<dbReference type="RefSeq" id="WP_315625404.1">
    <property type="nucleotide sequence ID" value="NZ_JAUHMF010000002.1"/>
</dbReference>
<dbReference type="Gene3D" id="2.30.110.10">
    <property type="entry name" value="Electron Transport, Fmn-binding Protein, Chain A"/>
    <property type="match status" value="1"/>
</dbReference>
<keyword evidence="1" id="KW-0472">Membrane</keyword>
<dbReference type="SUPFAM" id="SSF50475">
    <property type="entry name" value="FMN-binding split barrel"/>
    <property type="match status" value="1"/>
</dbReference>
<feature type="transmembrane region" description="Helical" evidence="1">
    <location>
        <begin position="21"/>
        <end position="40"/>
    </location>
</feature>
<keyword evidence="3" id="KW-1185">Reference proteome</keyword>
<name>A0ABU3NRB1_9CHLR</name>
<gene>
    <name evidence="2" type="ORF">QYE77_10740</name>
</gene>
<evidence type="ECO:0000313" key="2">
    <source>
        <dbReference type="EMBL" id="MDT8898743.1"/>
    </source>
</evidence>
<dbReference type="Pfam" id="PF04075">
    <property type="entry name" value="F420H2_quin_red"/>
    <property type="match status" value="1"/>
</dbReference>
<evidence type="ECO:0000256" key="1">
    <source>
        <dbReference type="SAM" id="Phobius"/>
    </source>
</evidence>
<dbReference type="InterPro" id="IPR004378">
    <property type="entry name" value="F420H2_quin_Rdtase"/>
</dbReference>
<reference evidence="2 3" key="1">
    <citation type="submission" date="2023-07" db="EMBL/GenBank/DDBJ databases">
        <title>Novel species of Thermanaerothrix with wide hydrolytic capabilities.</title>
        <authorList>
            <person name="Zayulina K.S."/>
            <person name="Podosokorskaya O.A."/>
            <person name="Elcheninov A.G."/>
        </authorList>
    </citation>
    <scope>NUCLEOTIDE SEQUENCE [LARGE SCALE GENOMIC DNA]</scope>
    <source>
        <strain evidence="2 3">4228-RoL</strain>
    </source>
</reference>
<dbReference type="NCBIfam" id="TIGR00026">
    <property type="entry name" value="hi_GC_TIGR00026"/>
    <property type="match status" value="1"/>
</dbReference>
<dbReference type="EMBL" id="JAUHMF010000002">
    <property type="protein sequence ID" value="MDT8898743.1"/>
    <property type="molecule type" value="Genomic_DNA"/>
</dbReference>
<dbReference type="InterPro" id="IPR012349">
    <property type="entry name" value="Split_barrel_FMN-bd"/>
</dbReference>
<comment type="caution">
    <text evidence="2">The sequence shown here is derived from an EMBL/GenBank/DDBJ whole genome shotgun (WGS) entry which is preliminary data.</text>
</comment>
<proteinExistence type="predicted"/>
<sequence length="198" mass="22958">MSDQSHKPTPTHPLARLFRSFNRFMVLLWRLGLGPWFNFWPTLSGRILVLVHSGRRSGKRYYTPLNYALRNGEIYCVAGFGPTCDWYRNLIANPQVELWLPDGWWVGLAEEILEPELRWEALKAVLASSGPAASLFGVSPRLEENLLRQRTASYRVIRLRRVAPRTGANGPGDLAWVWPLITLWVWLRGRRGRRRPKR</sequence>
<dbReference type="Proteomes" id="UP001254165">
    <property type="component" value="Unassembled WGS sequence"/>
</dbReference>
<protein>
    <submittedName>
        <fullName evidence="2">Nitroreductase family deazaflavin-dependent oxidoreductase</fullName>
    </submittedName>
</protein>
<evidence type="ECO:0000313" key="3">
    <source>
        <dbReference type="Proteomes" id="UP001254165"/>
    </source>
</evidence>
<accession>A0ABU3NRB1</accession>
<organism evidence="2 3">
    <name type="scientific">Thermanaerothrix solaris</name>
    <dbReference type="NCBI Taxonomy" id="3058434"/>
    <lineage>
        <taxon>Bacteria</taxon>
        <taxon>Bacillati</taxon>
        <taxon>Chloroflexota</taxon>
        <taxon>Anaerolineae</taxon>
        <taxon>Anaerolineales</taxon>
        <taxon>Anaerolineaceae</taxon>
        <taxon>Thermanaerothrix</taxon>
    </lineage>
</organism>
<keyword evidence="1" id="KW-1133">Transmembrane helix</keyword>
<keyword evidence="1" id="KW-0812">Transmembrane</keyword>